<dbReference type="Proteomes" id="UP000823964">
    <property type="component" value="Unassembled WGS sequence"/>
</dbReference>
<feature type="compositionally biased region" description="Low complexity" evidence="1">
    <location>
        <begin position="31"/>
        <end position="51"/>
    </location>
</feature>
<evidence type="ECO:0000256" key="1">
    <source>
        <dbReference type="SAM" id="MobiDB-lite"/>
    </source>
</evidence>
<evidence type="ECO:0000313" key="4">
    <source>
        <dbReference type="Proteomes" id="UP000823964"/>
    </source>
</evidence>
<reference evidence="3" key="2">
    <citation type="submission" date="2021-04" db="EMBL/GenBank/DDBJ databases">
        <authorList>
            <person name="Gilroy R."/>
        </authorList>
    </citation>
    <scope>NUCLEOTIDE SEQUENCE</scope>
    <source>
        <strain evidence="3">14975</strain>
    </source>
</reference>
<name>A0A9D2AGX8_9BACT</name>
<evidence type="ECO:0000313" key="3">
    <source>
        <dbReference type="EMBL" id="HIX19805.1"/>
    </source>
</evidence>
<feature type="compositionally biased region" description="Low complexity" evidence="1">
    <location>
        <begin position="124"/>
        <end position="136"/>
    </location>
</feature>
<feature type="chain" id="PRO_5038985697" evidence="2">
    <location>
        <begin position="26"/>
        <end position="136"/>
    </location>
</feature>
<organism evidence="3 4">
    <name type="scientific">Candidatus Akkermansia intestinigallinarum</name>
    <dbReference type="NCBI Taxonomy" id="2838431"/>
    <lineage>
        <taxon>Bacteria</taxon>
        <taxon>Pseudomonadati</taxon>
        <taxon>Verrucomicrobiota</taxon>
        <taxon>Verrucomicrobiia</taxon>
        <taxon>Verrucomicrobiales</taxon>
        <taxon>Akkermansiaceae</taxon>
        <taxon>Akkermansia</taxon>
    </lineage>
</organism>
<sequence length="136" mass="14259">MKANKWMTPLLALALLSLASCGEKADEQKAADATPAAEPKPAEEATPAAEPKPAEEATPAEEIKDAEEPTPAADDNAAVILPDLTEEVQLEATETVSDETDPAPEDDLLVPDVDVDSELESLESELNSALDAPDLL</sequence>
<gene>
    <name evidence="3" type="ORF">H9862_04285</name>
</gene>
<evidence type="ECO:0000256" key="2">
    <source>
        <dbReference type="SAM" id="SignalP"/>
    </source>
</evidence>
<feature type="signal peptide" evidence="2">
    <location>
        <begin position="1"/>
        <end position="25"/>
    </location>
</feature>
<dbReference type="PROSITE" id="PS51257">
    <property type="entry name" value="PROKAR_LIPOPROTEIN"/>
    <property type="match status" value="1"/>
</dbReference>
<dbReference type="EMBL" id="DXFQ01000072">
    <property type="protein sequence ID" value="HIX19805.1"/>
    <property type="molecule type" value="Genomic_DNA"/>
</dbReference>
<keyword evidence="2" id="KW-0732">Signal</keyword>
<proteinExistence type="predicted"/>
<feature type="compositionally biased region" description="Acidic residues" evidence="1">
    <location>
        <begin position="96"/>
        <end position="123"/>
    </location>
</feature>
<protein>
    <submittedName>
        <fullName evidence="3">Uncharacterized protein</fullName>
    </submittedName>
</protein>
<feature type="region of interest" description="Disordered" evidence="1">
    <location>
        <begin position="22"/>
        <end position="136"/>
    </location>
</feature>
<reference evidence="3" key="1">
    <citation type="journal article" date="2021" name="PeerJ">
        <title>Extensive microbial diversity within the chicken gut microbiome revealed by metagenomics and culture.</title>
        <authorList>
            <person name="Gilroy R."/>
            <person name="Ravi A."/>
            <person name="Getino M."/>
            <person name="Pursley I."/>
            <person name="Horton D.L."/>
            <person name="Alikhan N.F."/>
            <person name="Baker D."/>
            <person name="Gharbi K."/>
            <person name="Hall N."/>
            <person name="Watson M."/>
            <person name="Adriaenssens E.M."/>
            <person name="Foster-Nyarko E."/>
            <person name="Jarju S."/>
            <person name="Secka A."/>
            <person name="Antonio M."/>
            <person name="Oren A."/>
            <person name="Chaudhuri R.R."/>
            <person name="La Ragione R."/>
            <person name="Hildebrand F."/>
            <person name="Pallen M.J."/>
        </authorList>
    </citation>
    <scope>NUCLEOTIDE SEQUENCE</scope>
    <source>
        <strain evidence="3">14975</strain>
    </source>
</reference>
<dbReference type="AlphaFoldDB" id="A0A9D2AGX8"/>
<comment type="caution">
    <text evidence="3">The sequence shown here is derived from an EMBL/GenBank/DDBJ whole genome shotgun (WGS) entry which is preliminary data.</text>
</comment>
<accession>A0A9D2AGX8</accession>